<sequence>MYVAVELSCPPPLTVLQEKSKWSAPGISSVISLAVIVVPTGTGFDASMSRVTFQSWLNFLSTTGPWQKPVARPMPSVTRCPM</sequence>
<accession>A0A6J6NXY7</accession>
<protein>
    <submittedName>
        <fullName evidence="1">Unannotated protein</fullName>
    </submittedName>
</protein>
<reference evidence="1" key="1">
    <citation type="submission" date="2020-05" db="EMBL/GenBank/DDBJ databases">
        <authorList>
            <person name="Chiriac C."/>
            <person name="Salcher M."/>
            <person name="Ghai R."/>
            <person name="Kavagutti S V."/>
        </authorList>
    </citation>
    <scope>NUCLEOTIDE SEQUENCE</scope>
</reference>
<dbReference type="EMBL" id="CAEZXR010000023">
    <property type="protein sequence ID" value="CAB4689585.1"/>
    <property type="molecule type" value="Genomic_DNA"/>
</dbReference>
<name>A0A6J6NXY7_9ZZZZ</name>
<proteinExistence type="predicted"/>
<gene>
    <name evidence="1" type="ORF">UFOPK2579_00317</name>
</gene>
<dbReference type="AlphaFoldDB" id="A0A6J6NXY7"/>
<organism evidence="1">
    <name type="scientific">freshwater metagenome</name>
    <dbReference type="NCBI Taxonomy" id="449393"/>
    <lineage>
        <taxon>unclassified sequences</taxon>
        <taxon>metagenomes</taxon>
        <taxon>ecological metagenomes</taxon>
    </lineage>
</organism>
<evidence type="ECO:0000313" key="1">
    <source>
        <dbReference type="EMBL" id="CAB4689585.1"/>
    </source>
</evidence>